<name>A0A8J7IN66_9BACT</name>
<evidence type="ECO:0000259" key="1">
    <source>
        <dbReference type="Pfam" id="PF02589"/>
    </source>
</evidence>
<dbReference type="EMBL" id="JAEMHM010000001">
    <property type="protein sequence ID" value="MBJ6723409.1"/>
    <property type="molecule type" value="Genomic_DNA"/>
</dbReference>
<accession>A0A8J7IN66</accession>
<dbReference type="InterPro" id="IPR024185">
    <property type="entry name" value="FTHF_cligase-like_sf"/>
</dbReference>
<reference evidence="2" key="1">
    <citation type="submission" date="2020-12" db="EMBL/GenBank/DDBJ databases">
        <title>Geomonas sp. Red875, isolated from river sediment.</title>
        <authorList>
            <person name="Xu Z."/>
            <person name="Zhang Z."/>
            <person name="Masuda Y."/>
            <person name="Itoh H."/>
            <person name="Senoo K."/>
        </authorList>
    </citation>
    <scope>NUCLEOTIDE SEQUENCE</scope>
    <source>
        <strain evidence="2">Red875</strain>
    </source>
</reference>
<evidence type="ECO:0000313" key="2">
    <source>
        <dbReference type="EMBL" id="MBJ6723409.1"/>
    </source>
</evidence>
<evidence type="ECO:0000313" key="3">
    <source>
        <dbReference type="Proteomes" id="UP000636888"/>
    </source>
</evidence>
<sequence>MYEQFKAKAEGVGAEVHRFARETEALEFLRALLKTEGTAQAGGPVAVWAPGALRDGAGKVLLSLPGITGAVTREAAAGARIGISEVDWALADTGTLVQDQSAPEQRLVSSLTELHVAILRSGTILSDKLALLSKIDPRKSRYIAFITGPSRTADIERVLTIGVHGPKRVLILCIDETGVAA</sequence>
<dbReference type="PANTHER" id="PTHR43682:SF1">
    <property type="entry name" value="LACTATE UTILIZATION PROTEIN C"/>
    <property type="match status" value="1"/>
</dbReference>
<dbReference type="Gene3D" id="3.40.50.10420">
    <property type="entry name" value="NagB/RpiA/CoA transferase-like"/>
    <property type="match status" value="1"/>
</dbReference>
<protein>
    <submittedName>
        <fullName evidence="2">Lactate utilization protein</fullName>
    </submittedName>
</protein>
<dbReference type="RefSeq" id="WP_199382236.1">
    <property type="nucleotide sequence ID" value="NZ_JAEMHM010000001.1"/>
</dbReference>
<dbReference type="Pfam" id="PF02589">
    <property type="entry name" value="LUD_dom"/>
    <property type="match status" value="1"/>
</dbReference>
<gene>
    <name evidence="2" type="ORF">JFN93_01695</name>
</gene>
<dbReference type="SUPFAM" id="SSF100950">
    <property type="entry name" value="NagB/RpiA/CoA transferase-like"/>
    <property type="match status" value="1"/>
</dbReference>
<keyword evidence="3" id="KW-1185">Reference proteome</keyword>
<dbReference type="InterPro" id="IPR003741">
    <property type="entry name" value="LUD_dom"/>
</dbReference>
<comment type="caution">
    <text evidence="2">The sequence shown here is derived from an EMBL/GenBank/DDBJ whole genome shotgun (WGS) entry which is preliminary data.</text>
</comment>
<organism evidence="2 3">
    <name type="scientific">Geomesophilobacter sediminis</name>
    <dbReference type="NCBI Taxonomy" id="2798584"/>
    <lineage>
        <taxon>Bacteria</taxon>
        <taxon>Pseudomonadati</taxon>
        <taxon>Thermodesulfobacteriota</taxon>
        <taxon>Desulfuromonadia</taxon>
        <taxon>Geobacterales</taxon>
        <taxon>Geobacteraceae</taxon>
        <taxon>Geomesophilobacter</taxon>
    </lineage>
</organism>
<dbReference type="Proteomes" id="UP000636888">
    <property type="component" value="Unassembled WGS sequence"/>
</dbReference>
<feature type="domain" description="LUD" evidence="1">
    <location>
        <begin position="3"/>
        <end position="172"/>
    </location>
</feature>
<dbReference type="PANTHER" id="PTHR43682">
    <property type="entry name" value="LACTATE UTILIZATION PROTEIN C"/>
    <property type="match status" value="1"/>
</dbReference>
<dbReference type="InterPro" id="IPR037171">
    <property type="entry name" value="NagB/RpiA_transferase-like"/>
</dbReference>
<dbReference type="AlphaFoldDB" id="A0A8J7IN66"/>
<proteinExistence type="predicted"/>